<reference evidence="2 3" key="1">
    <citation type="journal article" date="2007" name="Genome Res.">
        <title>Genome characteristics of facultatively symbiotic Frankia sp. strains reflect host range and host plant biogeography.</title>
        <authorList>
            <person name="Normand P."/>
            <person name="Lapierre P."/>
            <person name="Tisa L.S."/>
            <person name="Gogarten J.P."/>
            <person name="Alloisio N."/>
            <person name="Bagnarol E."/>
            <person name="Bassi C.A."/>
            <person name="Berry A.M."/>
            <person name="Bickhart D.M."/>
            <person name="Choisne N."/>
            <person name="Couloux A."/>
            <person name="Cournoyer B."/>
            <person name="Cruveiller S."/>
            <person name="Daubin V."/>
            <person name="Demange N."/>
            <person name="Francino M.P."/>
            <person name="Goltsman E."/>
            <person name="Huang Y."/>
            <person name="Kopp O.R."/>
            <person name="Labarre L."/>
            <person name="Lapidus A."/>
            <person name="Lavire C."/>
            <person name="Marechal J."/>
            <person name="Martinez M."/>
            <person name="Mastronunzio J.E."/>
            <person name="Mullin B.C."/>
            <person name="Niemann J."/>
            <person name="Pujic P."/>
            <person name="Rawnsley T."/>
            <person name="Rouy Z."/>
            <person name="Schenowitz C."/>
            <person name="Sellstedt A."/>
            <person name="Tavares F."/>
            <person name="Tomkins J.P."/>
            <person name="Vallenet D."/>
            <person name="Valverde C."/>
            <person name="Wall L.G."/>
            <person name="Wang Y."/>
            <person name="Medigue C."/>
            <person name="Benson D.R."/>
        </authorList>
    </citation>
    <scope>NUCLEOTIDE SEQUENCE [LARGE SCALE GENOMIC DNA]</scope>
    <source>
        <strain evidence="3">DSM 45818 / CECT 9043 / CcI3</strain>
    </source>
</reference>
<dbReference type="EMBL" id="CP000249">
    <property type="protein sequence ID" value="ABD11377.1"/>
    <property type="molecule type" value="Genomic_DNA"/>
</dbReference>
<accession>Q2JBG5</accession>
<feature type="compositionally biased region" description="Basic residues" evidence="1">
    <location>
        <begin position="147"/>
        <end position="161"/>
    </location>
</feature>
<dbReference type="AlphaFoldDB" id="Q2JBG5"/>
<name>Q2JBG5_FRACC</name>
<feature type="region of interest" description="Disordered" evidence="1">
    <location>
        <begin position="126"/>
        <end position="183"/>
    </location>
</feature>
<keyword evidence="3" id="KW-1185">Reference proteome</keyword>
<dbReference type="HOGENOM" id="CLU_1473133_0_0_11"/>
<dbReference type="STRING" id="106370.Francci3_2003"/>
<proteinExistence type="predicted"/>
<feature type="region of interest" description="Disordered" evidence="1">
    <location>
        <begin position="71"/>
        <end position="96"/>
    </location>
</feature>
<evidence type="ECO:0000256" key="1">
    <source>
        <dbReference type="SAM" id="MobiDB-lite"/>
    </source>
</evidence>
<evidence type="ECO:0000313" key="2">
    <source>
        <dbReference type="EMBL" id="ABD11377.1"/>
    </source>
</evidence>
<dbReference type="KEGG" id="fra:Francci3_2003"/>
<organism evidence="2 3">
    <name type="scientific">Frankia casuarinae (strain DSM 45818 / CECT 9043 / HFP020203 / CcI3)</name>
    <dbReference type="NCBI Taxonomy" id="106370"/>
    <lineage>
        <taxon>Bacteria</taxon>
        <taxon>Bacillati</taxon>
        <taxon>Actinomycetota</taxon>
        <taxon>Actinomycetes</taxon>
        <taxon>Frankiales</taxon>
        <taxon>Frankiaceae</taxon>
        <taxon>Frankia</taxon>
    </lineage>
</organism>
<sequence length="183" mass="20011">MMFMEPESQEAPAGSPQARDPAPRPSRRVFSTAYKLRIVAEYENAPHGEKGAILRREGLFSSHVVERTRARDAGALGRAGVPARAPGKNPGKSAEQIELERLRRENERLKAKLATAETALAFMGKARALSCGRSPRERTPSTGSSGRRGRPGNAVRRRPTRRGSAPSCPRPDRHRSGRGISPR</sequence>
<gene>
    <name evidence="2" type="ordered locus">Francci3_2003</name>
</gene>
<evidence type="ECO:0008006" key="4">
    <source>
        <dbReference type="Google" id="ProtNLM"/>
    </source>
</evidence>
<dbReference type="Proteomes" id="UP000001937">
    <property type="component" value="Chromosome"/>
</dbReference>
<evidence type="ECO:0000313" key="3">
    <source>
        <dbReference type="Proteomes" id="UP000001937"/>
    </source>
</evidence>
<feature type="region of interest" description="Disordered" evidence="1">
    <location>
        <begin position="1"/>
        <end position="26"/>
    </location>
</feature>
<protein>
    <recommendedName>
        <fullName evidence="4">Transposase</fullName>
    </recommendedName>
</protein>
<dbReference type="eggNOG" id="COG2963">
    <property type="taxonomic scope" value="Bacteria"/>
</dbReference>